<comment type="caution">
    <text evidence="2">The sequence shown here is derived from an EMBL/GenBank/DDBJ whole genome shotgun (WGS) entry which is preliminary data.</text>
</comment>
<name>A0A8H7LFN2_9AGAM</name>
<dbReference type="InterPro" id="IPR001810">
    <property type="entry name" value="F-box_dom"/>
</dbReference>
<dbReference type="Gene3D" id="1.20.1280.50">
    <property type="match status" value="1"/>
</dbReference>
<dbReference type="SUPFAM" id="SSF81383">
    <property type="entry name" value="F-box domain"/>
    <property type="match status" value="1"/>
</dbReference>
<evidence type="ECO:0000259" key="1">
    <source>
        <dbReference type="Pfam" id="PF12937"/>
    </source>
</evidence>
<dbReference type="EMBL" id="JACYCC010000128">
    <property type="protein sequence ID" value="KAF8675098.1"/>
    <property type="molecule type" value="Genomic_DNA"/>
</dbReference>
<evidence type="ECO:0000313" key="2">
    <source>
        <dbReference type="EMBL" id="KAF8675098.1"/>
    </source>
</evidence>
<accession>A0A8H7LFN2</accession>
<gene>
    <name evidence="2" type="ORF">RHS04_06797</name>
</gene>
<protein>
    <recommendedName>
        <fullName evidence="1">F-box domain-containing protein</fullName>
    </recommendedName>
</protein>
<proteinExistence type="predicted"/>
<dbReference type="AlphaFoldDB" id="A0A8H7LFN2"/>
<dbReference type="Pfam" id="PF12937">
    <property type="entry name" value="F-box-like"/>
    <property type="match status" value="1"/>
</dbReference>
<dbReference type="InterPro" id="IPR036047">
    <property type="entry name" value="F-box-like_dom_sf"/>
</dbReference>
<reference evidence="2" key="1">
    <citation type="submission" date="2020-09" db="EMBL/GenBank/DDBJ databases">
        <title>Comparative genome analyses of four rice-infecting Rhizoctonia solani isolates reveal extensive enrichment of homogalacturonan modification genes.</title>
        <authorList>
            <person name="Lee D.-Y."/>
            <person name="Jeon J."/>
            <person name="Kim K.-T."/>
            <person name="Cheong K."/>
            <person name="Song H."/>
            <person name="Choi G."/>
            <person name="Ko J."/>
            <person name="Opiyo S.O."/>
            <person name="Zuo S."/>
            <person name="Madhav S."/>
            <person name="Lee Y.-H."/>
            <person name="Wang G.-L."/>
        </authorList>
    </citation>
    <scope>NUCLEOTIDE SEQUENCE</scope>
    <source>
        <strain evidence="2">AG1-IA YN-7</strain>
    </source>
</reference>
<dbReference type="Proteomes" id="UP000650582">
    <property type="component" value="Unassembled WGS sequence"/>
</dbReference>
<evidence type="ECO:0000313" key="3">
    <source>
        <dbReference type="Proteomes" id="UP000650582"/>
    </source>
</evidence>
<organism evidence="2 3">
    <name type="scientific">Rhizoctonia solani</name>
    <dbReference type="NCBI Taxonomy" id="456999"/>
    <lineage>
        <taxon>Eukaryota</taxon>
        <taxon>Fungi</taxon>
        <taxon>Dikarya</taxon>
        <taxon>Basidiomycota</taxon>
        <taxon>Agaricomycotina</taxon>
        <taxon>Agaricomycetes</taxon>
        <taxon>Cantharellales</taxon>
        <taxon>Ceratobasidiaceae</taxon>
        <taxon>Rhizoctonia</taxon>
    </lineage>
</organism>
<sequence>MLDELAASSDLLCTAIERYSAACIAIRESFERREIPHETSSQLTPRMSTEVQLATSLEVKLRGAKASLNWCRNQAIPHATINSLPPELLSRIFHLVYRSRPCAKRDYASCSMSEPVYPKALSLVCSRWREVVFSLPALWTHIDISTSAPFNQQHLGGIVQLHLSKVGQLPIDLHIFDPPGDDYGLSFKQYGPVRELTAQVASRVISFDLDIEKRFDYHIHYNILETFIRSCAPGQLARITLSQNSEGGHELLNSDFGIPDVEHESFSLRRFEEILLHVSVLRLSRLFPSWSSRAYHGLVELRIVHGRFPVPESDFTNMLRCSPDLRILQFNLSIINSLPVYYRPTPIPLINLEVLNLSKLNYYELSTLLRWIAPGPKPLQFAAAAQIGPRFTEENIKLFFLRSCITRVYVANSPFFHILELLTLLPDIQELVLHGTFLDAGQDDLNEAVRSIPQRRLDGFHLATCGVDTTILGLMSNSPLSIRLFTFHGCHFYHNGAYTPDGGVASHIKELGKKYPSVKFTIKASEGPGSVKSWNLFASHEMPWAG</sequence>
<feature type="domain" description="F-box" evidence="1">
    <location>
        <begin position="81"/>
        <end position="144"/>
    </location>
</feature>